<feature type="region of interest" description="Disordered" evidence="1">
    <location>
        <begin position="130"/>
        <end position="175"/>
    </location>
</feature>
<dbReference type="EMBL" id="ML996692">
    <property type="protein sequence ID" value="KAF2401693.1"/>
    <property type="molecule type" value="Genomic_DNA"/>
</dbReference>
<evidence type="ECO:0000313" key="2">
    <source>
        <dbReference type="EMBL" id="KAF2401693.1"/>
    </source>
</evidence>
<name>A0A6G1I053_9PEZI</name>
<evidence type="ECO:0000313" key="3">
    <source>
        <dbReference type="Proteomes" id="UP000799640"/>
    </source>
</evidence>
<dbReference type="AlphaFoldDB" id="A0A6G1I053"/>
<reference evidence="2" key="1">
    <citation type="journal article" date="2020" name="Stud. Mycol.">
        <title>101 Dothideomycetes genomes: a test case for predicting lifestyles and emergence of pathogens.</title>
        <authorList>
            <person name="Haridas S."/>
            <person name="Albert R."/>
            <person name="Binder M."/>
            <person name="Bloem J."/>
            <person name="Labutti K."/>
            <person name="Salamov A."/>
            <person name="Andreopoulos B."/>
            <person name="Baker S."/>
            <person name="Barry K."/>
            <person name="Bills G."/>
            <person name="Bluhm B."/>
            <person name="Cannon C."/>
            <person name="Castanera R."/>
            <person name="Culley D."/>
            <person name="Daum C."/>
            <person name="Ezra D."/>
            <person name="Gonzalez J."/>
            <person name="Henrissat B."/>
            <person name="Kuo A."/>
            <person name="Liang C."/>
            <person name="Lipzen A."/>
            <person name="Lutzoni F."/>
            <person name="Magnuson J."/>
            <person name="Mondo S."/>
            <person name="Nolan M."/>
            <person name="Ohm R."/>
            <person name="Pangilinan J."/>
            <person name="Park H.-J."/>
            <person name="Ramirez L."/>
            <person name="Alfaro M."/>
            <person name="Sun H."/>
            <person name="Tritt A."/>
            <person name="Yoshinaga Y."/>
            <person name="Zwiers L.-H."/>
            <person name="Turgeon B."/>
            <person name="Goodwin S."/>
            <person name="Spatafora J."/>
            <person name="Crous P."/>
            <person name="Grigoriev I."/>
        </authorList>
    </citation>
    <scope>NUCLEOTIDE SEQUENCE</scope>
    <source>
        <strain evidence="2">CBS 262.69</strain>
    </source>
</reference>
<keyword evidence="3" id="KW-1185">Reference proteome</keyword>
<organism evidence="2 3">
    <name type="scientific">Trichodelitschia bisporula</name>
    <dbReference type="NCBI Taxonomy" id="703511"/>
    <lineage>
        <taxon>Eukaryota</taxon>
        <taxon>Fungi</taxon>
        <taxon>Dikarya</taxon>
        <taxon>Ascomycota</taxon>
        <taxon>Pezizomycotina</taxon>
        <taxon>Dothideomycetes</taxon>
        <taxon>Dothideomycetes incertae sedis</taxon>
        <taxon>Phaeotrichales</taxon>
        <taxon>Phaeotrichaceae</taxon>
        <taxon>Trichodelitschia</taxon>
    </lineage>
</organism>
<accession>A0A6G1I053</accession>
<protein>
    <submittedName>
        <fullName evidence="2">Uncharacterized protein</fullName>
    </submittedName>
</protein>
<gene>
    <name evidence="2" type="ORF">EJ06DRAFT_355452</name>
</gene>
<proteinExistence type="predicted"/>
<evidence type="ECO:0000256" key="1">
    <source>
        <dbReference type="SAM" id="MobiDB-lite"/>
    </source>
</evidence>
<sequence>MAFCSSFLTPPEMLRASHLPGGHSSLSPLPRWPWPSAVSQQTALLDHSLPCRPWIPGRWSSPPGPRSLPPPTPPCTQTIYHKYHHSTAPSCTLVGKKLTRGRLAGLRCAAPGPERLLLCTLPTPMSLSTAYHSTFSPPPKALTTSIAKKPWTRRQQDAKSQSPKRQVVRSALSPD</sequence>
<dbReference type="Proteomes" id="UP000799640">
    <property type="component" value="Unassembled WGS sequence"/>
</dbReference>